<sequence length="260" mass="29293">MKTIVTTAYRPTDATKRRAQETAQFLGLQAVERNKRPVYKLHEELAADVIVCKKERLELYPVGQSEPFFFHPNSAAFRSKRPLGNDPLVEVSGLEAGDAYLDCTLGMASDALIASLVVGDTGRVIGCESDPVIAHIIREGLKNYQDMPKLHDSMRRIQVASQNAVDYLKGLDDNSFDVVYMDPMFTEQIAEASNFAPLRNNADHGQLTEEWVEEAKRVARKSVVLKAHFRSTDFEAFGFNRRVRPNTKFHFGVIQMNKSQ</sequence>
<evidence type="ECO:0000313" key="1">
    <source>
        <dbReference type="EMBL" id="ALS73924.1"/>
    </source>
</evidence>
<dbReference type="RefSeq" id="WP_058380633.1">
    <property type="nucleotide sequence ID" value="NZ_CP013659.2"/>
</dbReference>
<dbReference type="EMBL" id="CP013659">
    <property type="protein sequence ID" value="ALS73924.1"/>
    <property type="molecule type" value="Genomic_DNA"/>
</dbReference>
<dbReference type="PANTHER" id="PTHR36112:SF1">
    <property type="entry name" value="RIBOSOMAL RNA SMALL SUBUNIT METHYLTRANSFERASE J"/>
    <property type="match status" value="1"/>
</dbReference>
<dbReference type="Gene3D" id="3.40.50.150">
    <property type="entry name" value="Vaccinia Virus protein VP39"/>
    <property type="match status" value="1"/>
</dbReference>
<gene>
    <name evidence="1" type="ORF">AUC31_01065</name>
</gene>
<dbReference type="Proteomes" id="UP000067683">
    <property type="component" value="Chromosome"/>
</dbReference>
<protein>
    <recommendedName>
        <fullName evidence="3">SAM-dependent methyltransferase</fullName>
    </recommendedName>
</protein>
<dbReference type="InterPro" id="IPR007536">
    <property type="entry name" value="16SrRNA_methylTrfase_J"/>
</dbReference>
<dbReference type="STRING" id="200991.AUC31_01065"/>
<dbReference type="GO" id="GO:0008990">
    <property type="term" value="F:rRNA (guanine-N2-)-methyltransferase activity"/>
    <property type="evidence" value="ECO:0007669"/>
    <property type="project" value="InterPro"/>
</dbReference>
<organism evidence="1 2">
    <name type="scientific">Planococcus rifietoensis</name>
    <dbReference type="NCBI Taxonomy" id="200991"/>
    <lineage>
        <taxon>Bacteria</taxon>
        <taxon>Bacillati</taxon>
        <taxon>Bacillota</taxon>
        <taxon>Bacilli</taxon>
        <taxon>Bacillales</taxon>
        <taxon>Caryophanaceae</taxon>
        <taxon>Planococcus</taxon>
    </lineage>
</organism>
<proteinExistence type="predicted"/>
<evidence type="ECO:0008006" key="3">
    <source>
        <dbReference type="Google" id="ProtNLM"/>
    </source>
</evidence>
<evidence type="ECO:0000313" key="2">
    <source>
        <dbReference type="Proteomes" id="UP000067683"/>
    </source>
</evidence>
<reference evidence="1" key="1">
    <citation type="submission" date="2016-01" db="EMBL/GenBank/DDBJ databases">
        <title>Complete genome of Planococcus rifietoensis type strain M8.</title>
        <authorList>
            <person name="See-Too W.S."/>
        </authorList>
    </citation>
    <scope>NUCLEOTIDE SEQUENCE [LARGE SCALE GENOMIC DNA]</scope>
    <source>
        <strain evidence="1">M8</strain>
    </source>
</reference>
<dbReference type="PANTHER" id="PTHR36112">
    <property type="entry name" value="RIBOSOMAL RNA SMALL SUBUNIT METHYLTRANSFERASE J"/>
    <property type="match status" value="1"/>
</dbReference>
<dbReference type="KEGG" id="prt:AUC31_01065"/>
<dbReference type="InterPro" id="IPR029063">
    <property type="entry name" value="SAM-dependent_MTases_sf"/>
</dbReference>
<dbReference type="AlphaFoldDB" id="A0A0U2Z3Z1"/>
<dbReference type="Pfam" id="PF04445">
    <property type="entry name" value="SAM_MT"/>
    <property type="match status" value="1"/>
</dbReference>
<dbReference type="SUPFAM" id="SSF53335">
    <property type="entry name" value="S-adenosyl-L-methionine-dependent methyltransferases"/>
    <property type="match status" value="1"/>
</dbReference>
<name>A0A0U2Z3Z1_9BACL</name>
<accession>A0A0U2Z3Z1</accession>
<dbReference type="OrthoDB" id="1653798at2"/>
<keyword evidence="2" id="KW-1185">Reference proteome</keyword>